<evidence type="ECO:0000313" key="5">
    <source>
        <dbReference type="EMBL" id="HIY22234.1"/>
    </source>
</evidence>
<feature type="site" description="Positions MEP for the nucleophilic attack" evidence="4">
    <location>
        <position position="220"/>
    </location>
</feature>
<dbReference type="PANTHER" id="PTHR32125:SF4">
    <property type="entry name" value="2-C-METHYL-D-ERYTHRITOL 4-PHOSPHATE CYTIDYLYLTRANSFERASE, CHLOROPLASTIC"/>
    <property type="match status" value="1"/>
</dbReference>
<dbReference type="InterPro" id="IPR034683">
    <property type="entry name" value="IspD/TarI"/>
</dbReference>
<accession>A0A9D2BZJ6</accession>
<dbReference type="Pfam" id="PF01128">
    <property type="entry name" value="IspD"/>
    <property type="match status" value="1"/>
</dbReference>
<evidence type="ECO:0000313" key="6">
    <source>
        <dbReference type="Proteomes" id="UP000823868"/>
    </source>
</evidence>
<dbReference type="CDD" id="cd02516">
    <property type="entry name" value="CDP-ME_synthetase"/>
    <property type="match status" value="1"/>
</dbReference>
<organism evidence="5 6">
    <name type="scientific">Candidatus Flavonifractor merdigallinarum</name>
    <dbReference type="NCBI Taxonomy" id="2838589"/>
    <lineage>
        <taxon>Bacteria</taxon>
        <taxon>Bacillati</taxon>
        <taxon>Bacillota</taxon>
        <taxon>Clostridia</taxon>
        <taxon>Eubacteriales</taxon>
        <taxon>Oscillospiraceae</taxon>
        <taxon>Flavonifractor</taxon>
    </lineage>
</organism>
<protein>
    <recommendedName>
        <fullName evidence="4">2-C-methyl-D-erythritol 4-phosphate cytidylyltransferase</fullName>
        <ecNumber evidence="4">2.7.7.60</ecNumber>
    </recommendedName>
    <alternativeName>
        <fullName evidence="4">4-diphosphocytidyl-2C-methyl-D-erythritol synthase</fullName>
    </alternativeName>
    <alternativeName>
        <fullName evidence="4">MEP cytidylyltransferase</fullName>
        <shortName evidence="4">MCT</shortName>
    </alternativeName>
</protein>
<comment type="catalytic activity">
    <reaction evidence="4">
        <text>2-C-methyl-D-erythritol 4-phosphate + CTP + H(+) = 4-CDP-2-C-methyl-D-erythritol + diphosphate</text>
        <dbReference type="Rhea" id="RHEA:13429"/>
        <dbReference type="ChEBI" id="CHEBI:15378"/>
        <dbReference type="ChEBI" id="CHEBI:33019"/>
        <dbReference type="ChEBI" id="CHEBI:37563"/>
        <dbReference type="ChEBI" id="CHEBI:57823"/>
        <dbReference type="ChEBI" id="CHEBI:58262"/>
        <dbReference type="EC" id="2.7.7.60"/>
    </reaction>
</comment>
<reference evidence="5" key="1">
    <citation type="journal article" date="2021" name="PeerJ">
        <title>Extensive microbial diversity within the chicken gut microbiome revealed by metagenomics and culture.</title>
        <authorList>
            <person name="Gilroy R."/>
            <person name="Ravi A."/>
            <person name="Getino M."/>
            <person name="Pursley I."/>
            <person name="Horton D.L."/>
            <person name="Alikhan N.F."/>
            <person name="Baker D."/>
            <person name="Gharbi K."/>
            <person name="Hall N."/>
            <person name="Watson M."/>
            <person name="Adriaenssens E.M."/>
            <person name="Foster-Nyarko E."/>
            <person name="Jarju S."/>
            <person name="Secka A."/>
            <person name="Antonio M."/>
            <person name="Oren A."/>
            <person name="Chaudhuri R.R."/>
            <person name="La Ragione R."/>
            <person name="Hildebrand F."/>
            <person name="Pallen M.J."/>
        </authorList>
    </citation>
    <scope>NUCLEOTIDE SEQUENCE</scope>
    <source>
        <strain evidence="5">ChiBcec16_6824</strain>
    </source>
</reference>
<dbReference type="InterPro" id="IPR001228">
    <property type="entry name" value="IspD"/>
</dbReference>
<reference evidence="5" key="2">
    <citation type="submission" date="2021-04" db="EMBL/GenBank/DDBJ databases">
        <authorList>
            <person name="Gilroy R."/>
        </authorList>
    </citation>
    <scope>NUCLEOTIDE SEQUENCE</scope>
    <source>
        <strain evidence="5">ChiBcec16_6824</strain>
    </source>
</reference>
<evidence type="ECO:0000256" key="4">
    <source>
        <dbReference type="HAMAP-Rule" id="MF_00108"/>
    </source>
</evidence>
<dbReference type="AlphaFoldDB" id="A0A9D2BZJ6"/>
<comment type="function">
    <text evidence="4">Catalyzes the formation of 4-diphosphocytidyl-2-C-methyl-D-erythritol from CTP and 2-C-methyl-D-erythritol 4-phosphate (MEP).</text>
</comment>
<dbReference type="FunFam" id="3.90.550.10:FF:000003">
    <property type="entry name" value="2-C-methyl-D-erythritol 4-phosphate cytidylyltransferase"/>
    <property type="match status" value="1"/>
</dbReference>
<dbReference type="PANTHER" id="PTHR32125">
    <property type="entry name" value="2-C-METHYL-D-ERYTHRITOL 4-PHOSPHATE CYTIDYLYLTRANSFERASE, CHLOROPLASTIC"/>
    <property type="match status" value="1"/>
</dbReference>
<dbReference type="EC" id="2.7.7.60" evidence="4"/>
<evidence type="ECO:0000256" key="3">
    <source>
        <dbReference type="ARBA" id="ARBA00023229"/>
    </source>
</evidence>
<dbReference type="NCBIfam" id="TIGR00453">
    <property type="entry name" value="ispD"/>
    <property type="match status" value="1"/>
</dbReference>
<dbReference type="EMBL" id="DXDX01000184">
    <property type="protein sequence ID" value="HIY22234.1"/>
    <property type="molecule type" value="Genomic_DNA"/>
</dbReference>
<dbReference type="GO" id="GO:0019288">
    <property type="term" value="P:isopentenyl diphosphate biosynthetic process, methylerythritol 4-phosphate pathway"/>
    <property type="evidence" value="ECO:0007669"/>
    <property type="project" value="UniProtKB-UniRule"/>
</dbReference>
<dbReference type="Proteomes" id="UP000823868">
    <property type="component" value="Unassembled WGS sequence"/>
</dbReference>
<dbReference type="InterPro" id="IPR029044">
    <property type="entry name" value="Nucleotide-diphossugar_trans"/>
</dbReference>
<feature type="site" description="Transition state stabilizer" evidence="4">
    <location>
        <position position="33"/>
    </location>
</feature>
<dbReference type="SUPFAM" id="SSF53448">
    <property type="entry name" value="Nucleotide-diphospho-sugar transferases"/>
    <property type="match status" value="1"/>
</dbReference>
<comment type="caution">
    <text evidence="5">The sequence shown here is derived from an EMBL/GenBank/DDBJ whole genome shotgun (WGS) entry which is preliminary data.</text>
</comment>
<evidence type="ECO:0000256" key="2">
    <source>
        <dbReference type="ARBA" id="ARBA00022695"/>
    </source>
</evidence>
<proteinExistence type="inferred from homology"/>
<evidence type="ECO:0000256" key="1">
    <source>
        <dbReference type="ARBA" id="ARBA00022679"/>
    </source>
</evidence>
<name>A0A9D2BZJ6_9FIRM</name>
<sequence>MGIFRKHRRGTPAPCCAAVVPAAGSSTRMGQDKLFAPLGGVPVLVHTLRALEGCPSIGEIIVVTRPDHLVEVGKLCREAALTKVSKVVSGGATRTDSVLAGVKAVGEGYSLVAIHDGARPLVSQEVAERAIAAAQTGSAAAPAVPVKDTVKEAQNGLVISTPDRSRLFAVQTPQVFDIDLIRTALTRALEDGVSLTDDCAAVERLGIPVALTEGSYTNLKITTPEDLAVAEALLEWEGRI</sequence>
<keyword evidence="1 4" id="KW-0808">Transferase</keyword>
<comment type="pathway">
    <text evidence="4">Isoprenoid biosynthesis; isopentenyl diphosphate biosynthesis via DXP pathway; isopentenyl diphosphate from 1-deoxy-D-xylulose 5-phosphate: step 2/6.</text>
</comment>
<dbReference type="GO" id="GO:0050518">
    <property type="term" value="F:2-C-methyl-D-erythritol 4-phosphate cytidylyltransferase activity"/>
    <property type="evidence" value="ECO:0007669"/>
    <property type="project" value="UniProtKB-UniRule"/>
</dbReference>
<feature type="site" description="Positions MEP for the nucleophilic attack" evidence="4">
    <location>
        <position position="164"/>
    </location>
</feature>
<dbReference type="InterPro" id="IPR050088">
    <property type="entry name" value="IspD/TarI_cytidylyltransf_bact"/>
</dbReference>
<dbReference type="Gene3D" id="3.90.550.10">
    <property type="entry name" value="Spore Coat Polysaccharide Biosynthesis Protein SpsA, Chain A"/>
    <property type="match status" value="1"/>
</dbReference>
<feature type="site" description="Transition state stabilizer" evidence="4">
    <location>
        <position position="28"/>
    </location>
</feature>
<comment type="similarity">
    <text evidence="4">Belongs to the IspD/TarI cytidylyltransferase family. IspD subfamily.</text>
</comment>
<keyword evidence="2 4" id="KW-0548">Nucleotidyltransferase</keyword>
<gene>
    <name evidence="4 5" type="primary">ispD</name>
    <name evidence="5" type="ORF">H9841_10100</name>
</gene>
<keyword evidence="3 4" id="KW-0414">Isoprene biosynthesis</keyword>
<dbReference type="HAMAP" id="MF_00108">
    <property type="entry name" value="IspD"/>
    <property type="match status" value="1"/>
</dbReference>